<evidence type="ECO:0000259" key="3">
    <source>
        <dbReference type="PROSITE" id="PS50110"/>
    </source>
</evidence>
<feature type="modified residue" description="4-aspartylphosphate" evidence="2">
    <location>
        <position position="52"/>
    </location>
</feature>
<dbReference type="Proteomes" id="UP001219901">
    <property type="component" value="Chromosome"/>
</dbReference>
<dbReference type="PANTHER" id="PTHR44591">
    <property type="entry name" value="STRESS RESPONSE REGULATOR PROTEIN 1"/>
    <property type="match status" value="1"/>
</dbReference>
<reference evidence="5" key="2">
    <citation type="journal article" date="2023" name="Nat. Commun.">
        <title>Cultivation of marine bacteria of the SAR202 clade.</title>
        <authorList>
            <person name="Lim Y."/>
            <person name="Seo J.H."/>
            <person name="Giovannoni S.J."/>
            <person name="Kang I."/>
            <person name="Cho J.C."/>
        </authorList>
    </citation>
    <scope>NUCLEOTIDE SEQUENCE</scope>
    <source>
        <strain evidence="5">JH1073</strain>
    </source>
</reference>
<dbReference type="Gene3D" id="3.40.50.2300">
    <property type="match status" value="1"/>
</dbReference>
<keyword evidence="1 2" id="KW-0597">Phosphoprotein</keyword>
<feature type="domain" description="Response regulatory" evidence="3">
    <location>
        <begin position="3"/>
        <end position="119"/>
    </location>
</feature>
<dbReference type="InterPro" id="IPR011006">
    <property type="entry name" value="CheY-like_superfamily"/>
</dbReference>
<evidence type="ECO:0000256" key="2">
    <source>
        <dbReference type="PROSITE-ProRule" id="PRU00169"/>
    </source>
</evidence>
<keyword evidence="6" id="KW-1185">Reference proteome</keyword>
<proteinExistence type="predicted"/>
<evidence type="ECO:0000256" key="1">
    <source>
        <dbReference type="ARBA" id="ARBA00022553"/>
    </source>
</evidence>
<dbReference type="GO" id="GO:0000160">
    <property type="term" value="P:phosphorelay signal transduction system"/>
    <property type="evidence" value="ECO:0007669"/>
    <property type="project" value="InterPro"/>
</dbReference>
<evidence type="ECO:0000313" key="7">
    <source>
        <dbReference type="Proteomes" id="UP001321249"/>
    </source>
</evidence>
<organism evidence="5 6">
    <name type="scientific">Candidatus Lucifugimonas marina</name>
    <dbReference type="NCBI Taxonomy" id="3038979"/>
    <lineage>
        <taxon>Bacteria</taxon>
        <taxon>Bacillati</taxon>
        <taxon>Chloroflexota</taxon>
        <taxon>Dehalococcoidia</taxon>
        <taxon>SAR202 cluster</taxon>
        <taxon>Candidatus Lucifugimonadales</taxon>
        <taxon>Candidatus Lucifugimonadaceae</taxon>
        <taxon>Candidatus Lucifugimonas</taxon>
    </lineage>
</organism>
<dbReference type="Pfam" id="PF00072">
    <property type="entry name" value="Response_reg"/>
    <property type="match status" value="1"/>
</dbReference>
<name>A0AAJ6CTW1_9CHLR</name>
<dbReference type="AlphaFoldDB" id="A0AAJ6CTW1"/>
<sequence length="139" mass="15350">MNKILVVDDSSDIRLLLSRTLKAAGYTVSEATDGDEVLAATLSYEPDIILLDVAMARIDGFKALAQLKQDPRTKGIPVIMVTAKGHPSDLETARRLGALDYINKPWAHGEVELRVQWAITSVQRKREQEAQPKLDRLAG</sequence>
<dbReference type="SUPFAM" id="SSF52172">
    <property type="entry name" value="CheY-like"/>
    <property type="match status" value="1"/>
</dbReference>
<dbReference type="SMART" id="SM00448">
    <property type="entry name" value="REC"/>
    <property type="match status" value="1"/>
</dbReference>
<evidence type="ECO:0000313" key="5">
    <source>
        <dbReference type="EMBL" id="WFG39982.1"/>
    </source>
</evidence>
<dbReference type="EMBL" id="CP046147">
    <property type="protein sequence ID" value="WFG39982.1"/>
    <property type="molecule type" value="Genomic_DNA"/>
</dbReference>
<evidence type="ECO:0000313" key="4">
    <source>
        <dbReference type="EMBL" id="MDG0867650.1"/>
    </source>
</evidence>
<dbReference type="InterPro" id="IPR050595">
    <property type="entry name" value="Bact_response_regulator"/>
</dbReference>
<reference evidence="6" key="3">
    <citation type="submission" date="2023-06" db="EMBL/GenBank/DDBJ databases">
        <title>Pangenomics reveal diversification of enzyme families and niche specialization in globally abundant SAR202 bacteria.</title>
        <authorList>
            <person name="Saw J.H.W."/>
        </authorList>
    </citation>
    <scope>NUCLEOTIDE SEQUENCE [LARGE SCALE GENOMIC DNA]</scope>
    <source>
        <strain evidence="6">JH1073</strain>
    </source>
</reference>
<dbReference type="RefSeq" id="WP_342826213.1">
    <property type="nucleotide sequence ID" value="NZ_CP046146.1"/>
</dbReference>
<dbReference type="Proteomes" id="UP001321249">
    <property type="component" value="Unassembled WGS sequence"/>
</dbReference>
<gene>
    <name evidence="4" type="ORF">GKO46_11285</name>
    <name evidence="5" type="ORF">GKO48_10250</name>
</gene>
<reference evidence="6 7" key="1">
    <citation type="submission" date="2019-11" db="EMBL/GenBank/DDBJ databases">
        <authorList>
            <person name="Cho J.-C."/>
        </authorList>
    </citation>
    <scope>NUCLEOTIDE SEQUENCE [LARGE SCALE GENOMIC DNA]</scope>
    <source>
        <strain evidence="5 6">JH1073</strain>
        <strain evidence="4 7">JH702</strain>
    </source>
</reference>
<protein>
    <submittedName>
        <fullName evidence="5">Response regulator</fullName>
    </submittedName>
</protein>
<dbReference type="PANTHER" id="PTHR44591:SF3">
    <property type="entry name" value="RESPONSE REGULATORY DOMAIN-CONTAINING PROTEIN"/>
    <property type="match status" value="1"/>
</dbReference>
<dbReference type="PROSITE" id="PS50110">
    <property type="entry name" value="RESPONSE_REGULATORY"/>
    <property type="match status" value="1"/>
</dbReference>
<accession>A0AAJ6CTW1</accession>
<dbReference type="InterPro" id="IPR001789">
    <property type="entry name" value="Sig_transdc_resp-reg_receiver"/>
</dbReference>
<dbReference type="EMBL" id="WMBE01000003">
    <property type="protein sequence ID" value="MDG0867650.1"/>
    <property type="molecule type" value="Genomic_DNA"/>
</dbReference>
<evidence type="ECO:0000313" key="6">
    <source>
        <dbReference type="Proteomes" id="UP001219901"/>
    </source>
</evidence>